<reference evidence="2" key="1">
    <citation type="submission" date="2022-10" db="EMBL/GenBank/DDBJ databases">
        <title>Genome assembly of Pristionchus species.</title>
        <authorList>
            <person name="Yoshida K."/>
            <person name="Sommer R.J."/>
        </authorList>
    </citation>
    <scope>NUCLEOTIDE SEQUENCE [LARGE SCALE GENOMIC DNA]</scope>
    <source>
        <strain evidence="2">RS5460</strain>
    </source>
</reference>
<dbReference type="AlphaFoldDB" id="A0AAN5D3P7"/>
<comment type="caution">
    <text evidence="1">The sequence shown here is derived from an EMBL/GenBank/DDBJ whole genome shotgun (WGS) entry which is preliminary data.</text>
</comment>
<sequence length="81" mass="8842">MQSRTSLHFIVDPLVWNARFGGVVTVKVEGLVAVQGEGGVSDLQCIQIGNHHMMFVFGHINSRHSLRDPAIGTARECTRVG</sequence>
<organism evidence="1 2">
    <name type="scientific">Pristionchus mayeri</name>
    <dbReference type="NCBI Taxonomy" id="1317129"/>
    <lineage>
        <taxon>Eukaryota</taxon>
        <taxon>Metazoa</taxon>
        <taxon>Ecdysozoa</taxon>
        <taxon>Nematoda</taxon>
        <taxon>Chromadorea</taxon>
        <taxon>Rhabditida</taxon>
        <taxon>Rhabditina</taxon>
        <taxon>Diplogasteromorpha</taxon>
        <taxon>Diplogasteroidea</taxon>
        <taxon>Neodiplogasteridae</taxon>
        <taxon>Pristionchus</taxon>
    </lineage>
</organism>
<evidence type="ECO:0000313" key="2">
    <source>
        <dbReference type="Proteomes" id="UP001328107"/>
    </source>
</evidence>
<protein>
    <submittedName>
        <fullName evidence="1">Uncharacterized protein</fullName>
    </submittedName>
</protein>
<name>A0AAN5D3P7_9BILA</name>
<dbReference type="EMBL" id="BTRK01000005">
    <property type="protein sequence ID" value="GMR55811.1"/>
    <property type="molecule type" value="Genomic_DNA"/>
</dbReference>
<accession>A0AAN5D3P7</accession>
<dbReference type="Proteomes" id="UP001328107">
    <property type="component" value="Unassembled WGS sequence"/>
</dbReference>
<proteinExistence type="predicted"/>
<keyword evidence="2" id="KW-1185">Reference proteome</keyword>
<evidence type="ECO:0000313" key="1">
    <source>
        <dbReference type="EMBL" id="GMR55811.1"/>
    </source>
</evidence>
<gene>
    <name evidence="1" type="ORF">PMAYCL1PPCAC_26006</name>
</gene>